<comment type="caution">
    <text evidence="1">The sequence shown here is derived from an EMBL/GenBank/DDBJ whole genome shotgun (WGS) entry which is preliminary data.</text>
</comment>
<sequence>MTSIDVGEITQTSEDVEEPLRFEVHLNVLHHLGMKLYASAPSVLTELVANSWDAEAETVKVEVNSEDGRLTVTDDGHGMDRSALQSRFLSVGYSRREFVGSNMSDNNKRRVMGRKGIGKLAMFSIAGKVRVTTQVSGMEPIGFEIDVDELEARSRANALYLPRMLAEPVALPKGHGTRIELEQLNRSVERSASYLIPRLARRFGIIGPQHNFRVFLGDHEVTRADAGVHRDLQFIWYFDEDALNEAVALRAPLAKPESLNGKVAAKKISNVIDIEGRAVRVRGFIGTVDVPSKLGSEGESINQVSLFANGRLWQEDMLADVGDTRYFNSYIVGEIHADFLDSDDVDRATSARESVIQYDPVYIAIRSHLIATLSEIRDQWDLWRSEVGGEEAGADSDVIGEWIDSIERTADKKLARKLIRSIEKVQFYNDGARNRRARSMLYRSTMVAFEKLRVKNALDQLNGVEDVFSPEFQAIFATLDAVEESYFHEISHQRLEVIQAFETKINSSELEGVVQGYLLDHLWLLDPTWDRIQGTQKKEVRLSEYLKKSCPDTKDGARLDIAYRTQSGRHVVVELKRPGVRVPFGKIFDQCNRYRRAVEEYVRQHSEWMDGGGASAVVSIYFVCSDRSHLDGKELDSLEALGARVLTYESLILSARAAYESYYQSRDEAKGRLEKFLHRLEADA</sequence>
<keyword evidence="1" id="KW-0067">ATP-binding</keyword>
<dbReference type="RefSeq" id="WP_182688635.1">
    <property type="nucleotide sequence ID" value="NZ_JACHTF010000020.1"/>
</dbReference>
<dbReference type="GO" id="GO:0005524">
    <property type="term" value="F:ATP binding"/>
    <property type="evidence" value="ECO:0007669"/>
    <property type="project" value="UniProtKB-KW"/>
</dbReference>
<keyword evidence="1" id="KW-0547">Nucleotide-binding</keyword>
<dbReference type="EMBL" id="JACHTF010000020">
    <property type="protein sequence ID" value="MBB1061866.1"/>
    <property type="molecule type" value="Genomic_DNA"/>
</dbReference>
<organism evidence="1 2">
    <name type="scientific">Marilutibacter spongiae</name>
    <dbReference type="NCBI Taxonomy" id="2025720"/>
    <lineage>
        <taxon>Bacteria</taxon>
        <taxon>Pseudomonadati</taxon>
        <taxon>Pseudomonadota</taxon>
        <taxon>Gammaproteobacteria</taxon>
        <taxon>Lysobacterales</taxon>
        <taxon>Lysobacteraceae</taxon>
        <taxon>Marilutibacter</taxon>
    </lineage>
</organism>
<name>A0A7W3TPA5_9GAMM</name>
<dbReference type="Pfam" id="PF13589">
    <property type="entry name" value="HATPase_c_3"/>
    <property type="match status" value="1"/>
</dbReference>
<dbReference type="Proteomes" id="UP000523196">
    <property type="component" value="Unassembled WGS sequence"/>
</dbReference>
<proteinExistence type="predicted"/>
<dbReference type="SUPFAM" id="SSF55874">
    <property type="entry name" value="ATPase domain of HSP90 chaperone/DNA topoisomerase II/histidine kinase"/>
    <property type="match status" value="1"/>
</dbReference>
<dbReference type="Gene3D" id="3.30.565.10">
    <property type="entry name" value="Histidine kinase-like ATPase, C-terminal domain"/>
    <property type="match status" value="1"/>
</dbReference>
<dbReference type="InterPro" id="IPR036890">
    <property type="entry name" value="HATPase_C_sf"/>
</dbReference>
<evidence type="ECO:0000313" key="2">
    <source>
        <dbReference type="Proteomes" id="UP000523196"/>
    </source>
</evidence>
<keyword evidence="2" id="KW-1185">Reference proteome</keyword>
<gene>
    <name evidence="1" type="ORF">H4F98_14925</name>
</gene>
<accession>A0A7W3TPA5</accession>
<evidence type="ECO:0000313" key="1">
    <source>
        <dbReference type="EMBL" id="MBB1061866.1"/>
    </source>
</evidence>
<protein>
    <submittedName>
        <fullName evidence="1">ATP-binding protein</fullName>
    </submittedName>
</protein>
<dbReference type="AlphaFoldDB" id="A0A7W3TPA5"/>
<reference evidence="1 2" key="1">
    <citation type="submission" date="2020-08" db="EMBL/GenBank/DDBJ databases">
        <authorList>
            <person name="Xu S."/>
            <person name="Li A."/>
        </authorList>
    </citation>
    <scope>NUCLEOTIDE SEQUENCE [LARGE SCALE GENOMIC DNA]</scope>
    <source>
        <strain evidence="1 2">119BY6-57</strain>
    </source>
</reference>